<reference evidence="2 3" key="1">
    <citation type="journal article" date="2016" name="Nat. Commun.">
        <title>Thousands of microbial genomes shed light on interconnected biogeochemical processes in an aquifer system.</title>
        <authorList>
            <person name="Anantharaman K."/>
            <person name="Brown C.T."/>
            <person name="Hug L.A."/>
            <person name="Sharon I."/>
            <person name="Castelle C.J."/>
            <person name="Probst A.J."/>
            <person name="Thomas B.C."/>
            <person name="Singh A."/>
            <person name="Wilkins M.J."/>
            <person name="Karaoz U."/>
            <person name="Brodie E.L."/>
            <person name="Williams K.H."/>
            <person name="Hubbard S.S."/>
            <person name="Banfield J.F."/>
        </authorList>
    </citation>
    <scope>NUCLEOTIDE SEQUENCE [LARGE SCALE GENOMIC DNA]</scope>
</reference>
<proteinExistence type="predicted"/>
<dbReference type="SUPFAM" id="SSF52206">
    <property type="entry name" value="Hypothetical protein MTH538"/>
    <property type="match status" value="1"/>
</dbReference>
<dbReference type="Pfam" id="PF08937">
    <property type="entry name" value="ThsB_TIR"/>
    <property type="match status" value="1"/>
</dbReference>
<protein>
    <submittedName>
        <fullName evidence="2">Molecular chaperone Tir</fullName>
    </submittedName>
</protein>
<dbReference type="EMBL" id="MEYS01000002">
    <property type="protein sequence ID" value="OGD34089.1"/>
    <property type="molecule type" value="Genomic_DNA"/>
</dbReference>
<organism evidence="2 3">
    <name type="scientific">Candidatus Azambacteria bacterium RIFCSPLOWO2_01_FULL_46_25</name>
    <dbReference type="NCBI Taxonomy" id="1797298"/>
    <lineage>
        <taxon>Bacteria</taxon>
        <taxon>Candidatus Azamiibacteriota</taxon>
    </lineage>
</organism>
<comment type="caution">
    <text evidence="2">The sequence shown here is derived from an EMBL/GenBank/DDBJ whole genome shotgun (WGS) entry which is preliminary data.</text>
</comment>
<dbReference type="InterPro" id="IPR036490">
    <property type="entry name" value="ThsB_TIR-like_sf"/>
</dbReference>
<dbReference type="Gene3D" id="3.40.50.9200">
    <property type="entry name" value="Hypothetical protein MTH538"/>
    <property type="match status" value="1"/>
</dbReference>
<feature type="domain" description="Thoeris protein ThsB TIR-like" evidence="1">
    <location>
        <begin position="7"/>
        <end position="103"/>
    </location>
</feature>
<name>A0A1F5BTZ9_9BACT</name>
<dbReference type="Proteomes" id="UP000176650">
    <property type="component" value="Unassembled WGS sequence"/>
</dbReference>
<dbReference type="STRING" id="1797298.A2988_01225"/>
<dbReference type="InterPro" id="IPR015032">
    <property type="entry name" value="ThsB__TIR-like_domain"/>
</dbReference>
<evidence type="ECO:0000313" key="2">
    <source>
        <dbReference type="EMBL" id="OGD34089.1"/>
    </source>
</evidence>
<evidence type="ECO:0000259" key="1">
    <source>
        <dbReference type="Pfam" id="PF08937"/>
    </source>
</evidence>
<accession>A0A1F5BTZ9</accession>
<dbReference type="AlphaFoldDB" id="A0A1F5BTZ9"/>
<evidence type="ECO:0000313" key="3">
    <source>
        <dbReference type="Proteomes" id="UP000176650"/>
    </source>
</evidence>
<sequence length="135" mass="15430">MKQYSIFISHSWAYEDNYERLVKMLKNDPRFNFKDYSVPKDDPIHNAPNSIALTAAIQNQMRFCDVIIMLAGVYSTYSIWINKEINIAKGFTIPKPILAIEPFASERTSQVVKDNADKIVKWNTGSIVSGIRELA</sequence>
<gene>
    <name evidence="2" type="ORF">A2988_01225</name>
</gene>